<dbReference type="PANTHER" id="PTHR11690">
    <property type="entry name" value="AMILORIDE-SENSITIVE SODIUM CHANNEL-RELATED"/>
    <property type="match status" value="1"/>
</dbReference>
<organism evidence="15 16">
    <name type="scientific">Polypedilum vanderplanki</name>
    <name type="common">Sleeping chironomid midge</name>
    <dbReference type="NCBI Taxonomy" id="319348"/>
    <lineage>
        <taxon>Eukaryota</taxon>
        <taxon>Metazoa</taxon>
        <taxon>Ecdysozoa</taxon>
        <taxon>Arthropoda</taxon>
        <taxon>Hexapoda</taxon>
        <taxon>Insecta</taxon>
        <taxon>Pterygota</taxon>
        <taxon>Neoptera</taxon>
        <taxon>Endopterygota</taxon>
        <taxon>Diptera</taxon>
        <taxon>Nematocera</taxon>
        <taxon>Chironomoidea</taxon>
        <taxon>Chironomidae</taxon>
        <taxon>Chironominae</taxon>
        <taxon>Polypedilum</taxon>
        <taxon>Polypedilum</taxon>
    </lineage>
</organism>
<evidence type="ECO:0000256" key="5">
    <source>
        <dbReference type="ARBA" id="ARBA00022692"/>
    </source>
</evidence>
<evidence type="ECO:0000256" key="14">
    <source>
        <dbReference type="SAM" id="Phobius"/>
    </source>
</evidence>
<feature type="transmembrane region" description="Helical" evidence="14">
    <location>
        <begin position="485"/>
        <end position="511"/>
    </location>
</feature>
<accession>A0A9J6BL27</accession>
<keyword evidence="3 12" id="KW-0813">Transport</keyword>
<evidence type="ECO:0000313" key="16">
    <source>
        <dbReference type="Proteomes" id="UP001107558"/>
    </source>
</evidence>
<dbReference type="OrthoDB" id="6021021at2759"/>
<proteinExistence type="inferred from homology"/>
<evidence type="ECO:0000256" key="9">
    <source>
        <dbReference type="ARBA" id="ARBA00023136"/>
    </source>
</evidence>
<dbReference type="Proteomes" id="UP001107558">
    <property type="component" value="Chromosome 3"/>
</dbReference>
<comment type="similarity">
    <text evidence="2 12">Belongs to the amiloride-sensitive sodium channel (TC 1.A.6) family.</text>
</comment>
<dbReference type="PRINTS" id="PR01078">
    <property type="entry name" value="AMINACHANNEL"/>
</dbReference>
<evidence type="ECO:0000256" key="7">
    <source>
        <dbReference type="ARBA" id="ARBA00023053"/>
    </source>
</evidence>
<dbReference type="AlphaFoldDB" id="A0A9J6BL27"/>
<dbReference type="GO" id="GO:0015280">
    <property type="term" value="F:ligand-gated sodium channel activity"/>
    <property type="evidence" value="ECO:0007669"/>
    <property type="project" value="TreeGrafter"/>
</dbReference>
<keyword evidence="11 12" id="KW-0407">Ion channel</keyword>
<keyword evidence="6 14" id="KW-1133">Transmembrane helix</keyword>
<protein>
    <submittedName>
        <fullName evidence="15">Uncharacterized protein</fullName>
    </submittedName>
</protein>
<evidence type="ECO:0000313" key="15">
    <source>
        <dbReference type="EMBL" id="KAG5670195.1"/>
    </source>
</evidence>
<evidence type="ECO:0000256" key="2">
    <source>
        <dbReference type="ARBA" id="ARBA00007193"/>
    </source>
</evidence>
<evidence type="ECO:0000256" key="8">
    <source>
        <dbReference type="ARBA" id="ARBA00023065"/>
    </source>
</evidence>
<evidence type="ECO:0000256" key="13">
    <source>
        <dbReference type="SAM" id="MobiDB-lite"/>
    </source>
</evidence>
<dbReference type="Pfam" id="PF00858">
    <property type="entry name" value="ASC"/>
    <property type="match status" value="2"/>
</dbReference>
<feature type="region of interest" description="Disordered" evidence="13">
    <location>
        <begin position="524"/>
        <end position="549"/>
    </location>
</feature>
<feature type="transmembrane region" description="Helical" evidence="14">
    <location>
        <begin position="92"/>
        <end position="113"/>
    </location>
</feature>
<evidence type="ECO:0000256" key="11">
    <source>
        <dbReference type="ARBA" id="ARBA00023303"/>
    </source>
</evidence>
<dbReference type="Gene3D" id="1.10.287.770">
    <property type="entry name" value="YojJ-like"/>
    <property type="match status" value="1"/>
</dbReference>
<feature type="compositionally biased region" description="Polar residues" evidence="13">
    <location>
        <begin position="527"/>
        <end position="539"/>
    </location>
</feature>
<keyword evidence="16" id="KW-1185">Reference proteome</keyword>
<keyword evidence="7" id="KW-0915">Sodium</keyword>
<evidence type="ECO:0000256" key="10">
    <source>
        <dbReference type="ARBA" id="ARBA00023201"/>
    </source>
</evidence>
<comment type="caution">
    <text evidence="15">The sequence shown here is derived from an EMBL/GenBank/DDBJ whole genome shotgun (WGS) entry which is preliminary data.</text>
</comment>
<dbReference type="GO" id="GO:0005886">
    <property type="term" value="C:plasma membrane"/>
    <property type="evidence" value="ECO:0007669"/>
    <property type="project" value="TreeGrafter"/>
</dbReference>
<keyword evidence="10 12" id="KW-0739">Sodium transport</keyword>
<evidence type="ECO:0000256" key="12">
    <source>
        <dbReference type="RuleBase" id="RU000679"/>
    </source>
</evidence>
<dbReference type="InterPro" id="IPR001873">
    <property type="entry name" value="ENaC"/>
</dbReference>
<evidence type="ECO:0000256" key="4">
    <source>
        <dbReference type="ARBA" id="ARBA00022461"/>
    </source>
</evidence>
<comment type="subcellular location">
    <subcellularLocation>
        <location evidence="1">Membrane</location>
        <topology evidence="1">Multi-pass membrane protein</topology>
    </subcellularLocation>
</comment>
<evidence type="ECO:0000256" key="1">
    <source>
        <dbReference type="ARBA" id="ARBA00004141"/>
    </source>
</evidence>
<name>A0A9J6BL27_POLVA</name>
<dbReference type="Gene3D" id="2.60.470.10">
    <property type="entry name" value="Acid-sensing ion channels like domains"/>
    <property type="match status" value="1"/>
</dbReference>
<evidence type="ECO:0000256" key="3">
    <source>
        <dbReference type="ARBA" id="ARBA00022448"/>
    </source>
</evidence>
<dbReference type="PANTHER" id="PTHR11690:SF288">
    <property type="entry name" value="AMILORIDE-SENSITIVE NA+ CHANNEL-RELATED"/>
    <property type="match status" value="1"/>
</dbReference>
<keyword evidence="8 12" id="KW-0406">Ion transport</keyword>
<keyword evidence="4 12" id="KW-0894">Sodium channel</keyword>
<keyword evidence="5 12" id="KW-0812">Transmembrane</keyword>
<gene>
    <name evidence="15" type="ORF">PVAND_000473</name>
</gene>
<reference evidence="15" key="1">
    <citation type="submission" date="2021-03" db="EMBL/GenBank/DDBJ databases">
        <title>Chromosome level genome of the anhydrobiotic midge Polypedilum vanderplanki.</title>
        <authorList>
            <person name="Yoshida Y."/>
            <person name="Kikawada T."/>
            <person name="Gusev O."/>
        </authorList>
    </citation>
    <scope>NUCLEOTIDE SEQUENCE</scope>
    <source>
        <strain evidence="15">NIAS01</strain>
        <tissue evidence="15">Whole body or cell culture</tissue>
    </source>
</reference>
<sequence length="621" mass="72591">MLNKEIKNLSIATLTDLEKANGKGFIIKNNNVKSKKKNKKRQKEKCEDCKRCYGFCDFLTTSWKLFKEFSADTSIHGIKYLTDKQRHWTEKLFWAIALTLSIVACAYLIYWSLKRCLMSPLLLTFSPKPMNIFEIPFSAVTICPSGGLNPLNEYYNLTSLDSFEIPLKNFTDSTEKRITNLKWRNNDINISSDLFTEIITEEGFCYTFNMMNFDDLFNDNVLFESYNNLRNKKKSPPTQWELQEGFANRNPYAFPHRVAGSGENGGLKFEIWRDIIEVRESRSLTKGFKVVIHLPCEVPQFDKQYYRFPLEKSATLIVRPSMTVTENLEYYSPTTRQCYFEGEKKLQLFKKYTRSNCVLECLANYTRTRCGCIHHSMPRLKDVDVVCDLSKQSCFYDAKKNLIWKNMVDSLETTKNYDEIGKVACDCLPACTSLNYEGEISQDDIRYFNRNDRPLNAFRSRISILFKEDEFFFTRRSELYGWTDFIANFGGLLGLFLGVSILSIVEIIYFISFRQLNEESESHSRSHTPSIISNVSTRSTESKKNDNDNDNCSDCKQYFEPCEFCGFQTCDKCADSYTPCFLCELGEKMREDDYYYAYMEEEGFIEKEENFEKEKNQTEKE</sequence>
<dbReference type="EMBL" id="JADBJN010000003">
    <property type="protein sequence ID" value="KAG5670195.1"/>
    <property type="molecule type" value="Genomic_DNA"/>
</dbReference>
<keyword evidence="9 14" id="KW-0472">Membrane</keyword>
<evidence type="ECO:0000256" key="6">
    <source>
        <dbReference type="ARBA" id="ARBA00022989"/>
    </source>
</evidence>